<dbReference type="InterPro" id="IPR043133">
    <property type="entry name" value="GTP-CH-I_C/QueF"/>
</dbReference>
<evidence type="ECO:0000313" key="8">
    <source>
        <dbReference type="EMBL" id="MEN7549111.1"/>
    </source>
</evidence>
<evidence type="ECO:0000313" key="9">
    <source>
        <dbReference type="Proteomes" id="UP001403385"/>
    </source>
</evidence>
<keyword evidence="5 6" id="KW-0456">Lyase</keyword>
<dbReference type="SUPFAM" id="SSF55620">
    <property type="entry name" value="Tetrahydrobiopterin biosynthesis enzymes-like"/>
    <property type="match status" value="1"/>
</dbReference>
<protein>
    <recommendedName>
        <fullName evidence="6">7,8-dihydroneopterin aldolase</fullName>
        <ecNumber evidence="6">4.1.2.25</ecNumber>
    </recommendedName>
</protein>
<sequence>MIKIALKGLEFYAYHGFYEEERKMGNRFEVDMTVWAAVGDITVFEEDNHLDYTVNYEEIHRIISKVMSTPTMLLETLASRILKGVLHELPKIHKAEVTVKKMNPPLGGVTHHVEVTMGQSR</sequence>
<dbReference type="Proteomes" id="UP001403385">
    <property type="component" value="Unassembled WGS sequence"/>
</dbReference>
<dbReference type="PANTHER" id="PTHR42844:SF1">
    <property type="entry name" value="DIHYDRONEOPTERIN ALDOLASE 1-RELATED"/>
    <property type="match status" value="1"/>
</dbReference>
<dbReference type="EC" id="4.1.2.25" evidence="6"/>
<dbReference type="SMART" id="SM00905">
    <property type="entry name" value="FolB"/>
    <property type="match status" value="1"/>
</dbReference>
<keyword evidence="9" id="KW-1185">Reference proteome</keyword>
<reference evidence="8 9" key="1">
    <citation type="submission" date="2024-04" db="EMBL/GenBank/DDBJ databases">
        <title>Novel genus in family Flammeovirgaceae.</title>
        <authorList>
            <person name="Nguyen T.H."/>
            <person name="Vuong T.Q."/>
            <person name="Le H."/>
            <person name="Kim S.-G."/>
        </authorList>
    </citation>
    <scope>NUCLEOTIDE SEQUENCE [LARGE SCALE GENOMIC DNA]</scope>
    <source>
        <strain evidence="8 9">JCM 23209</strain>
    </source>
</reference>
<evidence type="ECO:0000256" key="4">
    <source>
        <dbReference type="ARBA" id="ARBA00022909"/>
    </source>
</evidence>
<evidence type="ECO:0000256" key="5">
    <source>
        <dbReference type="ARBA" id="ARBA00023239"/>
    </source>
</evidence>
<dbReference type="InterPro" id="IPR006156">
    <property type="entry name" value="Dihydroneopterin_aldolase"/>
</dbReference>
<dbReference type="GO" id="GO:0046656">
    <property type="term" value="P:folic acid biosynthetic process"/>
    <property type="evidence" value="ECO:0007669"/>
    <property type="project" value="UniProtKB-UniRule"/>
</dbReference>
<accession>A0AAW9SEI3</accession>
<gene>
    <name evidence="8" type="primary">folB</name>
    <name evidence="8" type="ORF">AAG747_14405</name>
</gene>
<dbReference type="RefSeq" id="WP_346821881.1">
    <property type="nucleotide sequence ID" value="NZ_JBDKWZ010000007.1"/>
</dbReference>
<comment type="catalytic activity">
    <reaction evidence="1 6">
        <text>7,8-dihydroneopterin = 6-hydroxymethyl-7,8-dihydropterin + glycolaldehyde</text>
        <dbReference type="Rhea" id="RHEA:10540"/>
        <dbReference type="ChEBI" id="CHEBI:17001"/>
        <dbReference type="ChEBI" id="CHEBI:17071"/>
        <dbReference type="ChEBI" id="CHEBI:44841"/>
        <dbReference type="EC" id="4.1.2.25"/>
    </reaction>
</comment>
<evidence type="ECO:0000256" key="6">
    <source>
        <dbReference type="RuleBase" id="RU362079"/>
    </source>
</evidence>
<comment type="similarity">
    <text evidence="3 6">Belongs to the DHNA family.</text>
</comment>
<dbReference type="PANTHER" id="PTHR42844">
    <property type="entry name" value="DIHYDRONEOPTERIN ALDOLASE 1-RELATED"/>
    <property type="match status" value="1"/>
</dbReference>
<keyword evidence="4 6" id="KW-0289">Folate biosynthesis</keyword>
<feature type="domain" description="Dihydroneopterin aldolase/epimerase" evidence="7">
    <location>
        <begin position="4"/>
        <end position="119"/>
    </location>
</feature>
<dbReference type="GO" id="GO:0004150">
    <property type="term" value="F:dihydroneopterin aldolase activity"/>
    <property type="evidence" value="ECO:0007669"/>
    <property type="project" value="UniProtKB-UniRule"/>
</dbReference>
<dbReference type="GO" id="GO:0005737">
    <property type="term" value="C:cytoplasm"/>
    <property type="evidence" value="ECO:0007669"/>
    <property type="project" value="TreeGrafter"/>
</dbReference>
<dbReference type="NCBIfam" id="TIGR00525">
    <property type="entry name" value="folB"/>
    <property type="match status" value="1"/>
</dbReference>
<dbReference type="InterPro" id="IPR006157">
    <property type="entry name" value="FolB_dom"/>
</dbReference>
<name>A0AAW9SEI3_9BACT</name>
<comment type="caution">
    <text evidence="8">The sequence shown here is derived from an EMBL/GenBank/DDBJ whole genome shotgun (WGS) entry which is preliminary data.</text>
</comment>
<evidence type="ECO:0000259" key="7">
    <source>
        <dbReference type="SMART" id="SM00905"/>
    </source>
</evidence>
<organism evidence="8 9">
    <name type="scientific">Rapidithrix thailandica</name>
    <dbReference type="NCBI Taxonomy" id="413964"/>
    <lineage>
        <taxon>Bacteria</taxon>
        <taxon>Pseudomonadati</taxon>
        <taxon>Bacteroidota</taxon>
        <taxon>Cytophagia</taxon>
        <taxon>Cytophagales</taxon>
        <taxon>Flammeovirgaceae</taxon>
        <taxon>Rapidithrix</taxon>
    </lineage>
</organism>
<evidence type="ECO:0000256" key="1">
    <source>
        <dbReference type="ARBA" id="ARBA00001353"/>
    </source>
</evidence>
<evidence type="ECO:0000256" key="3">
    <source>
        <dbReference type="ARBA" id="ARBA00005708"/>
    </source>
</evidence>
<comment type="function">
    <text evidence="6">Catalyzes the conversion of 7,8-dihydroneopterin to 6-hydroxymethyl-7,8-dihydropterin.</text>
</comment>
<dbReference type="Gene3D" id="3.30.1130.10">
    <property type="match status" value="1"/>
</dbReference>
<proteinExistence type="inferred from homology"/>
<dbReference type="EMBL" id="JBDKWZ010000007">
    <property type="protein sequence ID" value="MEN7549111.1"/>
    <property type="molecule type" value="Genomic_DNA"/>
</dbReference>
<comment type="pathway">
    <text evidence="2 6">Cofactor biosynthesis; tetrahydrofolate biosynthesis; 2-amino-4-hydroxy-6-hydroxymethyl-7,8-dihydropteridine diphosphate from 7,8-dihydroneopterin triphosphate: step 3/4.</text>
</comment>
<dbReference type="Pfam" id="PF02152">
    <property type="entry name" value="FolB"/>
    <property type="match status" value="1"/>
</dbReference>
<dbReference type="GO" id="GO:0046654">
    <property type="term" value="P:tetrahydrofolate biosynthetic process"/>
    <property type="evidence" value="ECO:0007669"/>
    <property type="project" value="UniProtKB-UniRule"/>
</dbReference>
<dbReference type="NCBIfam" id="TIGR00526">
    <property type="entry name" value="folB_dom"/>
    <property type="match status" value="1"/>
</dbReference>
<dbReference type="AlphaFoldDB" id="A0AAW9SEI3"/>
<evidence type="ECO:0000256" key="2">
    <source>
        <dbReference type="ARBA" id="ARBA00005013"/>
    </source>
</evidence>